<dbReference type="EMBL" id="JAPOHD010000067">
    <property type="protein sequence ID" value="MCY1723145.1"/>
    <property type="molecule type" value="Genomic_DNA"/>
</dbReference>
<dbReference type="RefSeq" id="WP_343335471.1">
    <property type="nucleotide sequence ID" value="NZ_JAPOHD010000067.1"/>
</dbReference>
<evidence type="ECO:0000313" key="2">
    <source>
        <dbReference type="Proteomes" id="UP001145087"/>
    </source>
</evidence>
<dbReference type="SUPFAM" id="SSF55785">
    <property type="entry name" value="PYP-like sensor domain (PAS domain)"/>
    <property type="match status" value="1"/>
</dbReference>
<dbReference type="Gene3D" id="3.30.450.20">
    <property type="entry name" value="PAS domain"/>
    <property type="match status" value="1"/>
</dbReference>
<evidence type="ECO:0000313" key="1">
    <source>
        <dbReference type="EMBL" id="MCY1723145.1"/>
    </source>
</evidence>
<evidence type="ECO:0008006" key="3">
    <source>
        <dbReference type="Google" id="ProtNLM"/>
    </source>
</evidence>
<name>A0A9X3F9Z1_9BACT</name>
<protein>
    <recommendedName>
        <fullName evidence="3">Diguanylate cyclase</fullName>
    </recommendedName>
</protein>
<dbReference type="InterPro" id="IPR035965">
    <property type="entry name" value="PAS-like_dom_sf"/>
</dbReference>
<dbReference type="Proteomes" id="UP001145087">
    <property type="component" value="Unassembled WGS sequence"/>
</dbReference>
<gene>
    <name evidence="1" type="ORF">OU798_22545</name>
</gene>
<dbReference type="InterPro" id="IPR000014">
    <property type="entry name" value="PAS"/>
</dbReference>
<organism evidence="1 2">
    <name type="scientific">Draconibacterium aestuarii</name>
    <dbReference type="NCBI Taxonomy" id="2998507"/>
    <lineage>
        <taxon>Bacteria</taxon>
        <taxon>Pseudomonadati</taxon>
        <taxon>Bacteroidota</taxon>
        <taxon>Bacteroidia</taxon>
        <taxon>Marinilabiliales</taxon>
        <taxon>Prolixibacteraceae</taxon>
        <taxon>Draconibacterium</taxon>
    </lineage>
</organism>
<reference evidence="1" key="1">
    <citation type="submission" date="2022-11" db="EMBL/GenBank/DDBJ databases">
        <title>Marilongibacter aestuarii gen. nov., sp. nov., isolated from tidal flat sediment.</title>
        <authorList>
            <person name="Jiayan W."/>
        </authorList>
    </citation>
    <scope>NUCLEOTIDE SEQUENCE</scope>
    <source>
        <strain evidence="1">Z1-6</strain>
    </source>
</reference>
<proteinExistence type="predicted"/>
<sequence>MELEGIDVNWADEFNGAITVCNREGIIVYMNQVSIDQFAKYGGDKLLGTNLIDCHPEPSKTKLKEMLENPVENMYTTEKNGVKKLILQTPWRYKNNFLGVVEISFLLDANMPHHIRK</sequence>
<accession>A0A9X3F9Z1</accession>
<comment type="caution">
    <text evidence="1">The sequence shown here is derived from an EMBL/GenBank/DDBJ whole genome shotgun (WGS) entry which is preliminary data.</text>
</comment>
<dbReference type="CDD" id="cd00130">
    <property type="entry name" value="PAS"/>
    <property type="match status" value="1"/>
</dbReference>
<dbReference type="AlphaFoldDB" id="A0A9X3F9Z1"/>
<keyword evidence="2" id="KW-1185">Reference proteome</keyword>